<gene>
    <name evidence="7" type="ORF">COCNU_15G002550</name>
</gene>
<dbReference type="Proteomes" id="UP000797356">
    <property type="component" value="Chromosome 15"/>
</dbReference>
<dbReference type="InterPro" id="IPR038896">
    <property type="entry name" value="RNF170"/>
</dbReference>
<evidence type="ECO:0000313" key="8">
    <source>
        <dbReference type="Proteomes" id="UP000797356"/>
    </source>
</evidence>
<proteinExistence type="predicted"/>
<keyword evidence="2 5" id="KW-0812">Transmembrane</keyword>
<protein>
    <submittedName>
        <fullName evidence="7">Putative E3 ubiquitin-protein ligase RNF170</fullName>
    </submittedName>
</protein>
<evidence type="ECO:0000256" key="5">
    <source>
        <dbReference type="SAM" id="Phobius"/>
    </source>
</evidence>
<dbReference type="Pfam" id="PF06803">
    <property type="entry name" value="DUF1232"/>
    <property type="match status" value="1"/>
</dbReference>
<evidence type="ECO:0000256" key="2">
    <source>
        <dbReference type="ARBA" id="ARBA00022692"/>
    </source>
</evidence>
<evidence type="ECO:0000256" key="3">
    <source>
        <dbReference type="ARBA" id="ARBA00022989"/>
    </source>
</evidence>
<evidence type="ECO:0000259" key="6">
    <source>
        <dbReference type="Pfam" id="PF06803"/>
    </source>
</evidence>
<dbReference type="EMBL" id="CM017886">
    <property type="protein sequence ID" value="KAG1369889.1"/>
    <property type="molecule type" value="Genomic_DNA"/>
</dbReference>
<dbReference type="PANTHER" id="PTHR22894">
    <property type="entry name" value="RING-TYPE DOMAIN-CONTAINING PROTEIN"/>
    <property type="match status" value="1"/>
</dbReference>
<keyword evidence="8" id="KW-1185">Reference proteome</keyword>
<dbReference type="PANTHER" id="PTHR22894:SF5">
    <property type="entry name" value="RING-TYPE DOMAIN-CONTAINING PROTEIN"/>
    <property type="match status" value="1"/>
</dbReference>
<organism evidence="7 8">
    <name type="scientific">Cocos nucifera</name>
    <name type="common">Coconut palm</name>
    <dbReference type="NCBI Taxonomy" id="13894"/>
    <lineage>
        <taxon>Eukaryota</taxon>
        <taxon>Viridiplantae</taxon>
        <taxon>Streptophyta</taxon>
        <taxon>Embryophyta</taxon>
        <taxon>Tracheophyta</taxon>
        <taxon>Spermatophyta</taxon>
        <taxon>Magnoliopsida</taxon>
        <taxon>Liliopsida</taxon>
        <taxon>Arecaceae</taxon>
        <taxon>Arecoideae</taxon>
        <taxon>Cocoseae</taxon>
        <taxon>Attaleinae</taxon>
        <taxon>Cocos</taxon>
    </lineage>
</organism>
<feature type="transmembrane region" description="Helical" evidence="5">
    <location>
        <begin position="52"/>
        <end position="70"/>
    </location>
</feature>
<comment type="subcellular location">
    <subcellularLocation>
        <location evidence="1">Endomembrane system</location>
        <topology evidence="1">Multi-pass membrane protein</topology>
    </subcellularLocation>
</comment>
<reference evidence="7" key="2">
    <citation type="submission" date="2019-07" db="EMBL/GenBank/DDBJ databases">
        <authorList>
            <person name="Yang Y."/>
            <person name="Bocs S."/>
            <person name="Baudouin L."/>
        </authorList>
    </citation>
    <scope>NUCLEOTIDE SEQUENCE</scope>
    <source>
        <tissue evidence="7">Spear leaf of Hainan Tall coconut</tissue>
    </source>
</reference>
<feature type="domain" description="DUF1232" evidence="6">
    <location>
        <begin position="22"/>
        <end position="56"/>
    </location>
</feature>
<accession>A0A8K0IWW9</accession>
<feature type="transmembrane region" description="Helical" evidence="5">
    <location>
        <begin position="12"/>
        <end position="32"/>
    </location>
</feature>
<sequence length="76" mass="8693">MLTELMDPQRSLPFFFKARMVLVFILSSIYVLSPVDIIPEGVLGYVGFFDDLLIVLIVFLHLATIYRTILLHRHGG</sequence>
<dbReference type="InterPro" id="IPR010652">
    <property type="entry name" value="DUF1232"/>
</dbReference>
<evidence type="ECO:0000256" key="1">
    <source>
        <dbReference type="ARBA" id="ARBA00004127"/>
    </source>
</evidence>
<comment type="caution">
    <text evidence="7">The sequence shown here is derived from an EMBL/GenBank/DDBJ whole genome shotgun (WGS) entry which is preliminary data.</text>
</comment>
<evidence type="ECO:0000256" key="4">
    <source>
        <dbReference type="ARBA" id="ARBA00023136"/>
    </source>
</evidence>
<dbReference type="AlphaFoldDB" id="A0A8K0IWW9"/>
<evidence type="ECO:0000313" key="7">
    <source>
        <dbReference type="EMBL" id="KAG1369889.1"/>
    </source>
</evidence>
<name>A0A8K0IWW9_COCNU</name>
<keyword evidence="4 5" id="KW-0472">Membrane</keyword>
<reference evidence="7" key="1">
    <citation type="journal article" date="2017" name="Gigascience">
        <title>The genome draft of coconut (Cocos nucifera).</title>
        <authorList>
            <person name="Xiao Y."/>
            <person name="Xu P."/>
            <person name="Fan H."/>
            <person name="Baudouin L."/>
            <person name="Xia W."/>
            <person name="Bocs S."/>
            <person name="Xu J."/>
            <person name="Li Q."/>
            <person name="Guo A."/>
            <person name="Zhou L."/>
            <person name="Li J."/>
            <person name="Wu Y."/>
            <person name="Ma Z."/>
            <person name="Armero A."/>
            <person name="Issali A.E."/>
            <person name="Liu N."/>
            <person name="Peng M."/>
            <person name="Yang Y."/>
        </authorList>
    </citation>
    <scope>NUCLEOTIDE SEQUENCE</scope>
    <source>
        <tissue evidence="7">Spear leaf of Hainan Tall coconut</tissue>
    </source>
</reference>
<dbReference type="GO" id="GO:0061630">
    <property type="term" value="F:ubiquitin protein ligase activity"/>
    <property type="evidence" value="ECO:0007669"/>
    <property type="project" value="InterPro"/>
</dbReference>
<dbReference type="GO" id="GO:0012505">
    <property type="term" value="C:endomembrane system"/>
    <property type="evidence" value="ECO:0007669"/>
    <property type="project" value="UniProtKB-SubCell"/>
</dbReference>
<dbReference type="OrthoDB" id="9049620at2759"/>
<keyword evidence="3 5" id="KW-1133">Transmembrane helix</keyword>